<organism evidence="1 2">
    <name type="scientific">Strigamia maritima</name>
    <name type="common">European centipede</name>
    <name type="synonym">Geophilus maritimus</name>
    <dbReference type="NCBI Taxonomy" id="126957"/>
    <lineage>
        <taxon>Eukaryota</taxon>
        <taxon>Metazoa</taxon>
        <taxon>Ecdysozoa</taxon>
        <taxon>Arthropoda</taxon>
        <taxon>Myriapoda</taxon>
        <taxon>Chilopoda</taxon>
        <taxon>Pleurostigmophora</taxon>
        <taxon>Geophilomorpha</taxon>
        <taxon>Linotaeniidae</taxon>
        <taxon>Strigamia</taxon>
    </lineage>
</organism>
<proteinExistence type="predicted"/>
<name>T1JF84_STRMM</name>
<dbReference type="EnsemblMetazoa" id="SMAR012494-RA">
    <property type="protein sequence ID" value="SMAR012494-PA"/>
    <property type="gene ID" value="SMAR012494"/>
</dbReference>
<dbReference type="Proteomes" id="UP000014500">
    <property type="component" value="Unassembled WGS sequence"/>
</dbReference>
<dbReference type="HOGENOM" id="CLU_1404073_0_0_1"/>
<reference evidence="1" key="2">
    <citation type="submission" date="2015-02" db="UniProtKB">
        <authorList>
            <consortium name="EnsemblMetazoa"/>
        </authorList>
    </citation>
    <scope>IDENTIFICATION</scope>
</reference>
<sequence length="194" mass="22250">MRRGGACAHFRYRALARRRLGPVQVAALSALGRRLQCGQVKIQPRRCSLFLLLLPFRLRTSSRQRSSRSELYERPCNRILLRRFRLVCPVAPDAPKKKNHRIIPKPSQTRNRRCFHQRNARDVKGVMERVCVGGSLVLFTCGGARRGGRADAAFRPNLRCCCFHQVAVISKAEILLQIELLVHSHRTEDNMEEL</sequence>
<protein>
    <submittedName>
        <fullName evidence="1">Uncharacterized protein</fullName>
    </submittedName>
</protein>
<dbReference type="AlphaFoldDB" id="T1JF84"/>
<dbReference type="EMBL" id="JH432147">
    <property type="status" value="NOT_ANNOTATED_CDS"/>
    <property type="molecule type" value="Genomic_DNA"/>
</dbReference>
<reference evidence="2" key="1">
    <citation type="submission" date="2011-05" db="EMBL/GenBank/DDBJ databases">
        <authorList>
            <person name="Richards S.R."/>
            <person name="Qu J."/>
            <person name="Jiang H."/>
            <person name="Jhangiani S.N."/>
            <person name="Agravi P."/>
            <person name="Goodspeed R."/>
            <person name="Gross S."/>
            <person name="Mandapat C."/>
            <person name="Jackson L."/>
            <person name="Mathew T."/>
            <person name="Pu L."/>
            <person name="Thornton R."/>
            <person name="Saada N."/>
            <person name="Wilczek-Boney K.B."/>
            <person name="Lee S."/>
            <person name="Kovar C."/>
            <person name="Wu Y."/>
            <person name="Scherer S.E."/>
            <person name="Worley K.C."/>
            <person name="Muzny D.M."/>
            <person name="Gibbs R."/>
        </authorList>
    </citation>
    <scope>NUCLEOTIDE SEQUENCE</scope>
    <source>
        <strain evidence="2">Brora</strain>
    </source>
</reference>
<accession>T1JF84</accession>
<evidence type="ECO:0000313" key="1">
    <source>
        <dbReference type="EnsemblMetazoa" id="SMAR012494-PA"/>
    </source>
</evidence>
<keyword evidence="2" id="KW-1185">Reference proteome</keyword>
<evidence type="ECO:0000313" key="2">
    <source>
        <dbReference type="Proteomes" id="UP000014500"/>
    </source>
</evidence>